<dbReference type="Proteomes" id="UP000076962">
    <property type="component" value="Unassembled WGS sequence"/>
</dbReference>
<feature type="non-terminal residue" evidence="2">
    <location>
        <position position="329"/>
    </location>
</feature>
<accession>A0A176S6T9</accession>
<protein>
    <submittedName>
        <fullName evidence="2">Type III restriction protein res subunit</fullName>
    </submittedName>
</protein>
<dbReference type="PATRIC" id="fig|1003181.4.peg.746"/>
<organism evidence="2 3">
    <name type="scientific">Candidatus Thiomargarita nelsonii</name>
    <dbReference type="NCBI Taxonomy" id="1003181"/>
    <lineage>
        <taxon>Bacteria</taxon>
        <taxon>Pseudomonadati</taxon>
        <taxon>Pseudomonadota</taxon>
        <taxon>Gammaproteobacteria</taxon>
        <taxon>Thiotrichales</taxon>
        <taxon>Thiotrichaceae</taxon>
        <taxon>Thiomargarita</taxon>
    </lineage>
</organism>
<reference evidence="2 3" key="1">
    <citation type="submission" date="2016-05" db="EMBL/GenBank/DDBJ databases">
        <title>Single-cell genome of chain-forming Candidatus Thiomargarita nelsonii and comparison to other large sulfur-oxidizing bacteria.</title>
        <authorList>
            <person name="Winkel M."/>
            <person name="Salman V."/>
            <person name="Woyke T."/>
            <person name="Schulz-Vogt H."/>
            <person name="Richter M."/>
            <person name="Flood B."/>
            <person name="Bailey J."/>
            <person name="Amann R."/>
            <person name="Mussmann M."/>
        </authorList>
    </citation>
    <scope>NUCLEOTIDE SEQUENCE [LARGE SCALE GENOMIC DNA]</scope>
    <source>
        <strain evidence="2 3">THI036</strain>
    </source>
</reference>
<dbReference type="SUPFAM" id="SSF52540">
    <property type="entry name" value="P-loop containing nucleoside triphosphate hydrolases"/>
    <property type="match status" value="1"/>
</dbReference>
<evidence type="ECO:0000259" key="1">
    <source>
        <dbReference type="Pfam" id="PF22679"/>
    </source>
</evidence>
<proteinExistence type="predicted"/>
<evidence type="ECO:0000313" key="3">
    <source>
        <dbReference type="Proteomes" id="UP000076962"/>
    </source>
</evidence>
<feature type="domain" description="Restriction endonuclease type I HsdR second RecA-like helicase" evidence="1">
    <location>
        <begin position="199"/>
        <end position="254"/>
    </location>
</feature>
<keyword evidence="3" id="KW-1185">Reference proteome</keyword>
<dbReference type="Pfam" id="PF22679">
    <property type="entry name" value="T1R_D3-like"/>
    <property type="match status" value="1"/>
</dbReference>
<dbReference type="PANTHER" id="PTHR42927:SF1">
    <property type="entry name" value="HELICASE SUPERFAMILY 1 AND 2 DOMAIN-CONTAINING PROTEIN"/>
    <property type="match status" value="1"/>
</dbReference>
<dbReference type="InterPro" id="IPR027417">
    <property type="entry name" value="P-loop_NTPase"/>
</dbReference>
<dbReference type="AlphaFoldDB" id="A0A176S6T9"/>
<dbReference type="InterPro" id="IPR055180">
    <property type="entry name" value="HsdR_RecA-like_helicase_dom_2"/>
</dbReference>
<name>A0A176S6T9_9GAMM</name>
<dbReference type="Gene3D" id="3.40.50.300">
    <property type="entry name" value="P-loop containing nucleotide triphosphate hydrolases"/>
    <property type="match status" value="1"/>
</dbReference>
<evidence type="ECO:0000313" key="2">
    <source>
        <dbReference type="EMBL" id="OAD23634.1"/>
    </source>
</evidence>
<sequence length="329" mass="38462">MRVVLGGKEENTEDFILKEIKRHGKQPNISFLAFTATPKHKTLQMFGEPFHLYSMRQAIEEGFIHDVLKYYTTYKTYYELSKKTADDPTLDEKKAKRAIARFIKLHPHNLEQKTEIMVEHFKRFTQAKIGGKAKAMLVTASRLQAVRYKQKFDKYIKNKGYTNIKTLVAFSGTVENDYTEANMNGFSEKQLPAQFHTPNYQILIVAEKYQTGFDEPLLHTLFIDKKLAELKAVQTLSRVNRTYSGKEDTFILDFVNDIEDIKNSFKPYFEMTNIDQPTDPNQLYTLQSKIEQFQIIRPEEINAFAKIFYKEKSKQNIKDHAALNKWIDP</sequence>
<dbReference type="PANTHER" id="PTHR42927">
    <property type="entry name" value="HELICASE SUPERFAMILY 1 AND 2 DOMAIN-CONTAINING PROTEIN"/>
    <property type="match status" value="1"/>
</dbReference>
<dbReference type="EMBL" id="LUTY01000247">
    <property type="protein sequence ID" value="OAD23634.1"/>
    <property type="molecule type" value="Genomic_DNA"/>
</dbReference>
<gene>
    <name evidence="2" type="ORF">THIOM_000527</name>
</gene>
<comment type="caution">
    <text evidence="2">The sequence shown here is derived from an EMBL/GenBank/DDBJ whole genome shotgun (WGS) entry which is preliminary data.</text>
</comment>